<feature type="compositionally biased region" description="Low complexity" evidence="1">
    <location>
        <begin position="61"/>
        <end position="75"/>
    </location>
</feature>
<evidence type="ECO:0000256" key="2">
    <source>
        <dbReference type="SAM" id="SignalP"/>
    </source>
</evidence>
<dbReference type="KEGG" id="tpal:117650545"/>
<evidence type="ECO:0000313" key="4">
    <source>
        <dbReference type="RefSeq" id="XP_034249943.1"/>
    </source>
</evidence>
<feature type="chain" id="PRO_5028221440" evidence="2">
    <location>
        <begin position="23"/>
        <end position="108"/>
    </location>
</feature>
<reference evidence="4" key="1">
    <citation type="submission" date="2025-08" db="UniProtKB">
        <authorList>
            <consortium name="RefSeq"/>
        </authorList>
    </citation>
    <scope>IDENTIFICATION</scope>
    <source>
        <tissue evidence="4">Total insect</tissue>
    </source>
</reference>
<sequence>MAGTKELVVSVVLLCAAVAICATAIHELVIKRPAWDGGHATANGTANCTARTLGHRGHSDPATALPVLPAAPAAPGSRTARATEGRQGVLDDAARRGNASAEAEAKQE</sequence>
<feature type="signal peptide" evidence="2">
    <location>
        <begin position="1"/>
        <end position="22"/>
    </location>
</feature>
<keyword evidence="2" id="KW-0732">Signal</keyword>
<gene>
    <name evidence="4" type="primary">LOC117650545</name>
</gene>
<dbReference type="InParanoid" id="A0A6P8ZX28"/>
<dbReference type="Proteomes" id="UP000515158">
    <property type="component" value="Unplaced"/>
</dbReference>
<dbReference type="AlphaFoldDB" id="A0A6P8ZX28"/>
<evidence type="ECO:0000313" key="3">
    <source>
        <dbReference type="Proteomes" id="UP000515158"/>
    </source>
</evidence>
<proteinExistence type="predicted"/>
<evidence type="ECO:0000256" key="1">
    <source>
        <dbReference type="SAM" id="MobiDB-lite"/>
    </source>
</evidence>
<keyword evidence="3" id="KW-1185">Reference proteome</keyword>
<name>A0A6P8ZX28_THRPL</name>
<dbReference type="GeneID" id="117650545"/>
<protein>
    <submittedName>
        <fullName evidence="4">Uncharacterized protein LOC117650545</fullName>
    </submittedName>
</protein>
<organism evidence="4">
    <name type="scientific">Thrips palmi</name>
    <name type="common">Melon thrips</name>
    <dbReference type="NCBI Taxonomy" id="161013"/>
    <lineage>
        <taxon>Eukaryota</taxon>
        <taxon>Metazoa</taxon>
        <taxon>Ecdysozoa</taxon>
        <taxon>Arthropoda</taxon>
        <taxon>Hexapoda</taxon>
        <taxon>Insecta</taxon>
        <taxon>Pterygota</taxon>
        <taxon>Neoptera</taxon>
        <taxon>Paraneoptera</taxon>
        <taxon>Thysanoptera</taxon>
        <taxon>Terebrantia</taxon>
        <taxon>Thripoidea</taxon>
        <taxon>Thripidae</taxon>
        <taxon>Thrips</taxon>
    </lineage>
</organism>
<feature type="region of interest" description="Disordered" evidence="1">
    <location>
        <begin position="40"/>
        <end position="108"/>
    </location>
</feature>
<dbReference type="RefSeq" id="XP_034249943.1">
    <property type="nucleotide sequence ID" value="XM_034394052.1"/>
</dbReference>
<accession>A0A6P8ZX28</accession>